<dbReference type="Pfam" id="PF00481">
    <property type="entry name" value="PP2C"/>
    <property type="match status" value="1"/>
</dbReference>
<evidence type="ECO:0000256" key="3">
    <source>
        <dbReference type="ARBA" id="ARBA00013081"/>
    </source>
</evidence>
<comment type="cofactor">
    <cofactor evidence="2">
        <name>Mg(2+)</name>
        <dbReference type="ChEBI" id="CHEBI:18420"/>
    </cofactor>
</comment>
<evidence type="ECO:0000256" key="1">
    <source>
        <dbReference type="ARBA" id="ARBA00001936"/>
    </source>
</evidence>
<comment type="caution">
    <text evidence="10">The sequence shown here is derived from an EMBL/GenBank/DDBJ whole genome shotgun (WGS) entry which is preliminary data.</text>
</comment>
<keyword evidence="6" id="KW-0460">Magnesium</keyword>
<dbReference type="EC" id="3.1.3.16" evidence="3"/>
<reference evidence="10 11" key="1">
    <citation type="journal article" date="2021" name="BMC Genomics">
        <title>Datura genome reveals duplications of psychoactive alkaloid biosynthetic genes and high mutation rate following tissue culture.</title>
        <authorList>
            <person name="Rajewski A."/>
            <person name="Carter-House D."/>
            <person name="Stajich J."/>
            <person name="Litt A."/>
        </authorList>
    </citation>
    <scope>NUCLEOTIDE SEQUENCE [LARGE SCALE GENOMIC DNA]</scope>
    <source>
        <strain evidence="10">AR-01</strain>
    </source>
</reference>
<gene>
    <name evidence="10" type="ORF">HAX54_027611</name>
</gene>
<keyword evidence="11" id="KW-1185">Reference proteome</keyword>
<dbReference type="EMBL" id="JACEIK010003358">
    <property type="protein sequence ID" value="MCD9641433.1"/>
    <property type="molecule type" value="Genomic_DNA"/>
</dbReference>
<evidence type="ECO:0000256" key="5">
    <source>
        <dbReference type="ARBA" id="ARBA00022801"/>
    </source>
</evidence>
<dbReference type="InterPro" id="IPR001932">
    <property type="entry name" value="PPM-type_phosphatase-like_dom"/>
</dbReference>
<organism evidence="10 11">
    <name type="scientific">Datura stramonium</name>
    <name type="common">Jimsonweed</name>
    <name type="synonym">Common thornapple</name>
    <dbReference type="NCBI Taxonomy" id="4076"/>
    <lineage>
        <taxon>Eukaryota</taxon>
        <taxon>Viridiplantae</taxon>
        <taxon>Streptophyta</taxon>
        <taxon>Embryophyta</taxon>
        <taxon>Tracheophyta</taxon>
        <taxon>Spermatophyta</taxon>
        <taxon>Magnoliopsida</taxon>
        <taxon>eudicotyledons</taxon>
        <taxon>Gunneridae</taxon>
        <taxon>Pentapetalae</taxon>
        <taxon>asterids</taxon>
        <taxon>lamiids</taxon>
        <taxon>Solanales</taxon>
        <taxon>Solanaceae</taxon>
        <taxon>Solanoideae</taxon>
        <taxon>Datureae</taxon>
        <taxon>Datura</taxon>
    </lineage>
</organism>
<keyword evidence="4" id="KW-0479">Metal-binding</keyword>
<evidence type="ECO:0000313" key="11">
    <source>
        <dbReference type="Proteomes" id="UP000823775"/>
    </source>
</evidence>
<keyword evidence="8" id="KW-0464">Manganese</keyword>
<dbReference type="Proteomes" id="UP000823775">
    <property type="component" value="Unassembled WGS sequence"/>
</dbReference>
<evidence type="ECO:0000256" key="6">
    <source>
        <dbReference type="ARBA" id="ARBA00022842"/>
    </source>
</evidence>
<name>A0ABS8V2Y4_DATST</name>
<keyword evidence="7" id="KW-0904">Protein phosphatase</keyword>
<sequence length="241" mass="27007">MEKPAGMGEDGPNEASKGIAAVFDGHGRRRKQIFVGNLGDQSPRMLFLGRKTHIDEDNEDDLLKDLEAEELTKDHHPDRDDEKARTQLAGGLSCCWRVSGQWYNSCLTCLLVIFALKRCIFNSLTCSIAIEFYGHKDLMAYFERTTPRMSVIFYSENMLKRTNIHRLVLCPSSSSLADCMSTMHLVKGLVNVRDDTTTSNGPFDKANSRTSAVRYSRIASRATAAAVPTLPWAEVLVLSWR</sequence>
<feature type="domain" description="PPM-type phosphatase" evidence="9">
    <location>
        <begin position="31"/>
        <end position="101"/>
    </location>
</feature>
<proteinExistence type="predicted"/>
<dbReference type="InterPro" id="IPR036457">
    <property type="entry name" value="PPM-type-like_dom_sf"/>
</dbReference>
<evidence type="ECO:0000256" key="4">
    <source>
        <dbReference type="ARBA" id="ARBA00022723"/>
    </source>
</evidence>
<evidence type="ECO:0000256" key="2">
    <source>
        <dbReference type="ARBA" id="ARBA00001946"/>
    </source>
</evidence>
<dbReference type="InterPro" id="IPR000222">
    <property type="entry name" value="PP2C_BS"/>
</dbReference>
<evidence type="ECO:0000313" key="10">
    <source>
        <dbReference type="EMBL" id="MCD9641433.1"/>
    </source>
</evidence>
<keyword evidence="5" id="KW-0378">Hydrolase</keyword>
<evidence type="ECO:0000256" key="7">
    <source>
        <dbReference type="ARBA" id="ARBA00022912"/>
    </source>
</evidence>
<dbReference type="Gene3D" id="3.60.40.10">
    <property type="entry name" value="PPM-type phosphatase domain"/>
    <property type="match status" value="1"/>
</dbReference>
<evidence type="ECO:0000259" key="9">
    <source>
        <dbReference type="Pfam" id="PF00481"/>
    </source>
</evidence>
<accession>A0ABS8V2Y4</accession>
<evidence type="ECO:0000256" key="8">
    <source>
        <dbReference type="ARBA" id="ARBA00023211"/>
    </source>
</evidence>
<protein>
    <recommendedName>
        <fullName evidence="3">protein-serine/threonine phosphatase</fullName>
        <ecNumber evidence="3">3.1.3.16</ecNumber>
    </recommendedName>
</protein>
<dbReference type="PROSITE" id="PS01032">
    <property type="entry name" value="PPM_1"/>
    <property type="match status" value="1"/>
</dbReference>
<comment type="cofactor">
    <cofactor evidence="1">
        <name>Mn(2+)</name>
        <dbReference type="ChEBI" id="CHEBI:29035"/>
    </cofactor>
</comment>